<dbReference type="EMBL" id="JBEPBX010000016">
    <property type="protein sequence ID" value="MER6615392.1"/>
    <property type="molecule type" value="Genomic_DNA"/>
</dbReference>
<evidence type="ECO:0000313" key="2">
    <source>
        <dbReference type="EMBL" id="MER6615392.1"/>
    </source>
</evidence>
<feature type="compositionally biased region" description="Low complexity" evidence="1">
    <location>
        <begin position="784"/>
        <end position="801"/>
    </location>
</feature>
<keyword evidence="3" id="KW-1185">Reference proteome</keyword>
<feature type="compositionally biased region" description="Pro residues" evidence="1">
    <location>
        <begin position="718"/>
        <end position="735"/>
    </location>
</feature>
<accession>A0ABV1UX69</accession>
<feature type="compositionally biased region" description="Pro residues" evidence="1">
    <location>
        <begin position="663"/>
        <end position="679"/>
    </location>
</feature>
<feature type="region of interest" description="Disordered" evidence="1">
    <location>
        <begin position="74"/>
        <end position="142"/>
    </location>
</feature>
<comment type="caution">
    <text evidence="2">The sequence shown here is derived from an EMBL/GenBank/DDBJ whole genome shotgun (WGS) entry which is preliminary data.</text>
</comment>
<feature type="region of interest" description="Disordered" evidence="1">
    <location>
        <begin position="1"/>
        <end position="36"/>
    </location>
</feature>
<gene>
    <name evidence="2" type="ORF">ABT276_18900</name>
</gene>
<feature type="compositionally biased region" description="Basic and acidic residues" evidence="1">
    <location>
        <begin position="317"/>
        <end position="331"/>
    </location>
</feature>
<feature type="compositionally biased region" description="Pro residues" evidence="1">
    <location>
        <begin position="487"/>
        <end position="500"/>
    </location>
</feature>
<feature type="compositionally biased region" description="Basic and acidic residues" evidence="1">
    <location>
        <begin position="345"/>
        <end position="359"/>
    </location>
</feature>
<evidence type="ECO:0000256" key="1">
    <source>
        <dbReference type="SAM" id="MobiDB-lite"/>
    </source>
</evidence>
<feature type="compositionally biased region" description="Pro residues" evidence="1">
    <location>
        <begin position="509"/>
        <end position="529"/>
    </location>
</feature>
<feature type="compositionally biased region" description="Low complexity" evidence="1">
    <location>
        <begin position="13"/>
        <end position="25"/>
    </location>
</feature>
<feature type="region of interest" description="Disordered" evidence="1">
    <location>
        <begin position="281"/>
        <end position="533"/>
    </location>
</feature>
<reference evidence="2 3" key="1">
    <citation type="submission" date="2024-06" db="EMBL/GenBank/DDBJ databases">
        <title>The Natural Products Discovery Center: Release of the First 8490 Sequenced Strains for Exploring Actinobacteria Biosynthetic Diversity.</title>
        <authorList>
            <person name="Kalkreuter E."/>
            <person name="Kautsar S.A."/>
            <person name="Yang D."/>
            <person name="Bader C.D."/>
            <person name="Teijaro C.N."/>
            <person name="Fluegel L."/>
            <person name="Davis C.M."/>
            <person name="Simpson J.R."/>
            <person name="Lauterbach L."/>
            <person name="Steele A.D."/>
            <person name="Gui C."/>
            <person name="Meng S."/>
            <person name="Li G."/>
            <person name="Viehrig K."/>
            <person name="Ye F."/>
            <person name="Su P."/>
            <person name="Kiefer A.F."/>
            <person name="Nichols A."/>
            <person name="Cepeda A.J."/>
            <person name="Yan W."/>
            <person name="Fan B."/>
            <person name="Jiang Y."/>
            <person name="Adhikari A."/>
            <person name="Zheng C.-J."/>
            <person name="Schuster L."/>
            <person name="Cowan T.M."/>
            <person name="Smanski M.J."/>
            <person name="Chevrette M.G."/>
            <person name="De Carvalho L.P.S."/>
            <person name="Shen B."/>
        </authorList>
    </citation>
    <scope>NUCLEOTIDE SEQUENCE [LARGE SCALE GENOMIC DNA]</scope>
    <source>
        <strain evidence="2 3">NPDC000837</strain>
    </source>
</reference>
<proteinExistence type="predicted"/>
<feature type="compositionally biased region" description="Pro residues" evidence="1">
    <location>
        <begin position="763"/>
        <end position="783"/>
    </location>
</feature>
<feature type="compositionally biased region" description="Pro residues" evidence="1">
    <location>
        <begin position="396"/>
        <end position="405"/>
    </location>
</feature>
<feature type="compositionally biased region" description="Basic and acidic residues" evidence="1">
    <location>
        <begin position="821"/>
        <end position="840"/>
    </location>
</feature>
<feature type="compositionally biased region" description="Pro residues" evidence="1">
    <location>
        <begin position="335"/>
        <end position="344"/>
    </location>
</feature>
<feature type="compositionally biased region" description="Low complexity" evidence="1">
    <location>
        <begin position="691"/>
        <end position="700"/>
    </location>
</feature>
<evidence type="ECO:0000313" key="3">
    <source>
        <dbReference type="Proteomes" id="UP001445472"/>
    </source>
</evidence>
<dbReference type="RefSeq" id="WP_351976972.1">
    <property type="nucleotide sequence ID" value="NZ_JBEPBX010000016.1"/>
</dbReference>
<name>A0ABV1UX69_9ACTN</name>
<feature type="compositionally biased region" description="Basic and acidic residues" evidence="1">
    <location>
        <begin position="424"/>
        <end position="439"/>
    </location>
</feature>
<organism evidence="2 3">
    <name type="scientific">Streptomyces xantholiticus</name>
    <dbReference type="NCBI Taxonomy" id="68285"/>
    <lineage>
        <taxon>Bacteria</taxon>
        <taxon>Bacillati</taxon>
        <taxon>Actinomycetota</taxon>
        <taxon>Actinomycetes</taxon>
        <taxon>Kitasatosporales</taxon>
        <taxon>Streptomycetaceae</taxon>
        <taxon>Streptomyces</taxon>
    </lineage>
</organism>
<feature type="region of interest" description="Disordered" evidence="1">
    <location>
        <begin position="569"/>
        <end position="840"/>
    </location>
</feature>
<sequence length="840" mass="86215">MFDALRSWLRGSAPAAGPAPEAARAPVPPPEADGGWRDLAVQRLTLGAPELVSDPQGFGGSLASWRNPSLQRRLGHAVSADAPSGVVGGVLEPTPRPAPVQRWESSAEQVPPHGRPVRQAAGDEAAAATQPVESVRAVPSVGESPPGIVTAAVAPVTPVAPVVVPLAPQQSLTVARATELPLRTLPVRTLPAAPSVTASREAVPVQRVEEGPRFDPGPEPVAPSVDVEHPLVGQRPAVEAGPADALAPVAPVAVQRAQDMGPLVGEERSWPAEHPVLPVIVPALPGTPRSAQRRHVVPEGPSAEPERAPGPVRHAQRVADDPLRDPSREEWQSTPLPPVDPLDPPDARPEPVPELRTAEEAAADAMGRAQERPLLGQQLMTSVDAHAPAATEAPEPSVPPAPPPLSTNLPIERHVGHEVPAVQRLEEETPARVAERSAERPLVGEQPLSPAGAPPPETAGHAPVRRVGLGAPLPSVPGPAPVQRQEPQPPVPPGSAPAPRRPGLGVPLPAVPVPAPAHASAPPPPPEPAVPEAAMAVSVLPEALPTVAQEPAAVPVPVQRQEEPLTVVRATPLQRAADEVPPVPEPGLGPEPMAGLVGERGLEPQSASVPVPRTDARTLEPAPSVAVPVTWMPSPASPVPVQRSVQAEPVGPRPAGTAAVPPSAVPPSAVPVSWAPPPAASVRRPEPVVPGPAVSVAVPSWVPPPVAAPLPMQRSAAPDPPAPVSWEPGPVPTPAPVQQSALPGPTAPVSWALSPAAVQRAPEPAPESAPAPAPEPTPPPQQPPAQAQQQATAPAAPAPAAGGESTDELVRRLVGPLGRLLRAELRLDRERAGVRLDPRH</sequence>
<dbReference type="Proteomes" id="UP001445472">
    <property type="component" value="Unassembled WGS sequence"/>
</dbReference>
<protein>
    <submittedName>
        <fullName evidence="2">Uncharacterized protein</fullName>
    </submittedName>
</protein>